<evidence type="ECO:0000256" key="7">
    <source>
        <dbReference type="NCBIfam" id="TIGR01068"/>
    </source>
</evidence>
<dbReference type="InterPro" id="IPR036249">
    <property type="entry name" value="Thioredoxin-like_sf"/>
</dbReference>
<dbReference type="SUPFAM" id="SSF52833">
    <property type="entry name" value="Thioredoxin-like"/>
    <property type="match status" value="1"/>
</dbReference>
<evidence type="ECO:0000313" key="14">
    <source>
        <dbReference type="Proteomes" id="UP000473887"/>
    </source>
</evidence>
<keyword evidence="6 10" id="KW-0676">Redox-active center</keyword>
<feature type="active site" description="Nucleophile" evidence="9">
    <location>
        <position position="33"/>
    </location>
</feature>
<name>A0A0A2HQ03_CLOBO</name>
<dbReference type="Pfam" id="PF00085">
    <property type="entry name" value="Thioredoxin"/>
    <property type="match status" value="1"/>
</dbReference>
<dbReference type="NCBIfam" id="TIGR01068">
    <property type="entry name" value="thioredoxin"/>
    <property type="match status" value="1"/>
</dbReference>
<evidence type="ECO:0000256" key="4">
    <source>
        <dbReference type="ARBA" id="ARBA00022982"/>
    </source>
</evidence>
<dbReference type="AlphaFoldDB" id="A0A0A2HQ03"/>
<feature type="active site" description="Nucleophile" evidence="9">
    <location>
        <position position="30"/>
    </location>
</feature>
<dbReference type="InterPro" id="IPR017937">
    <property type="entry name" value="Thioredoxin_CS"/>
</dbReference>
<evidence type="ECO:0000256" key="2">
    <source>
        <dbReference type="ARBA" id="ARBA00020570"/>
    </source>
</evidence>
<dbReference type="FunFam" id="3.40.30.10:FF:000001">
    <property type="entry name" value="Thioredoxin"/>
    <property type="match status" value="1"/>
</dbReference>
<evidence type="ECO:0000256" key="1">
    <source>
        <dbReference type="ARBA" id="ARBA00008987"/>
    </source>
</evidence>
<evidence type="ECO:0000313" key="15">
    <source>
        <dbReference type="Proteomes" id="UP000663464"/>
    </source>
</evidence>
<dbReference type="PANTHER" id="PTHR45663">
    <property type="entry name" value="GEO12009P1"/>
    <property type="match status" value="1"/>
</dbReference>
<feature type="site" description="Contributes to redox potential value" evidence="9">
    <location>
        <position position="31"/>
    </location>
</feature>
<feature type="disulfide bond" description="Redox-active" evidence="10">
    <location>
        <begin position="30"/>
        <end position="33"/>
    </location>
</feature>
<evidence type="ECO:0000313" key="13">
    <source>
        <dbReference type="EMBL" id="QRI53372.1"/>
    </source>
</evidence>
<evidence type="ECO:0000313" key="12">
    <source>
        <dbReference type="EMBL" id="NEZ90514.1"/>
    </source>
</evidence>
<sequence length="105" mass="11665">MVKEINESIFGEEVLNSEIPVVVDFWATWCGPCKMLAPVVEEVSEELGQKVKFVKVNVDENPVISTQYKIASIPTLMTFKAGKAVETLVGFRPKEAIKSAVEKHI</sequence>
<gene>
    <name evidence="12" type="primary">trxA</name>
    <name evidence="12" type="ORF">EXM69_00750</name>
    <name evidence="13" type="ORF">JQS73_18560</name>
</gene>
<evidence type="ECO:0000256" key="8">
    <source>
        <dbReference type="PIRNR" id="PIRNR000077"/>
    </source>
</evidence>
<dbReference type="EMBL" id="CP069280">
    <property type="protein sequence ID" value="QRI53372.1"/>
    <property type="molecule type" value="Genomic_DNA"/>
</dbReference>
<protein>
    <recommendedName>
        <fullName evidence="2 7">Thioredoxin</fullName>
    </recommendedName>
</protein>
<proteinExistence type="inferred from homology"/>
<keyword evidence="3" id="KW-0813">Transport</keyword>
<feature type="domain" description="Thioredoxin" evidence="11">
    <location>
        <begin position="1"/>
        <end position="105"/>
    </location>
</feature>
<dbReference type="PRINTS" id="PR00421">
    <property type="entry name" value="THIOREDOXIN"/>
</dbReference>
<evidence type="ECO:0000256" key="3">
    <source>
        <dbReference type="ARBA" id="ARBA00022448"/>
    </source>
</evidence>
<dbReference type="CDD" id="cd02947">
    <property type="entry name" value="TRX_family"/>
    <property type="match status" value="1"/>
</dbReference>
<dbReference type="PANTHER" id="PTHR45663:SF11">
    <property type="entry name" value="GEO12009P1"/>
    <property type="match status" value="1"/>
</dbReference>
<dbReference type="GO" id="GO:0015035">
    <property type="term" value="F:protein-disulfide reductase activity"/>
    <property type="evidence" value="ECO:0007669"/>
    <property type="project" value="UniProtKB-UniRule"/>
</dbReference>
<evidence type="ECO:0000256" key="5">
    <source>
        <dbReference type="ARBA" id="ARBA00023157"/>
    </source>
</evidence>
<dbReference type="GO" id="GO:0045454">
    <property type="term" value="P:cell redox homeostasis"/>
    <property type="evidence" value="ECO:0007669"/>
    <property type="project" value="TreeGrafter"/>
</dbReference>
<feature type="site" description="Contributes to redox potential value" evidence="9">
    <location>
        <position position="32"/>
    </location>
</feature>
<reference evidence="13 15" key="1">
    <citation type="journal article" date="2014" name="J. Infect. Dis.">
        <title>Molecular characterization of a novel botulinum neurotoxin type H gene.</title>
        <authorList>
            <person name="Dover N."/>
            <person name="Barash J.R."/>
            <person name="Hill K.K."/>
            <person name="Xie G."/>
            <person name="Arnon S.S."/>
        </authorList>
    </citation>
    <scope>NUCLEOTIDE SEQUENCE [LARGE SCALE GENOMIC DNA]</scope>
    <source>
        <strain evidence="13 15">IBCA10-7060</strain>
    </source>
</reference>
<accession>A0A0A2HQ03</accession>
<dbReference type="PIRSF" id="PIRSF000077">
    <property type="entry name" value="Thioredoxin"/>
    <property type="match status" value="1"/>
</dbReference>
<organism evidence="12 14">
    <name type="scientific">Clostridium botulinum</name>
    <dbReference type="NCBI Taxonomy" id="1491"/>
    <lineage>
        <taxon>Bacteria</taxon>
        <taxon>Bacillati</taxon>
        <taxon>Bacillota</taxon>
        <taxon>Clostridia</taxon>
        <taxon>Eubacteriales</taxon>
        <taxon>Clostridiaceae</taxon>
        <taxon>Clostridium</taxon>
    </lineage>
</organism>
<dbReference type="PROSITE" id="PS51352">
    <property type="entry name" value="THIOREDOXIN_2"/>
    <property type="match status" value="1"/>
</dbReference>
<evidence type="ECO:0000256" key="6">
    <source>
        <dbReference type="ARBA" id="ARBA00023284"/>
    </source>
</evidence>
<dbReference type="InterPro" id="IPR005746">
    <property type="entry name" value="Thioredoxin"/>
</dbReference>
<dbReference type="EMBL" id="SGKC01000001">
    <property type="protein sequence ID" value="NEZ90514.1"/>
    <property type="molecule type" value="Genomic_DNA"/>
</dbReference>
<dbReference type="Proteomes" id="UP000473887">
    <property type="component" value="Unassembled WGS sequence"/>
</dbReference>
<keyword evidence="5 10" id="KW-1015">Disulfide bond</keyword>
<dbReference type="RefSeq" id="WP_003360229.1">
    <property type="nucleotide sequence ID" value="NZ_AP025140.1"/>
</dbReference>
<keyword evidence="4" id="KW-0249">Electron transport</keyword>
<comment type="similarity">
    <text evidence="1 8">Belongs to the thioredoxin family.</text>
</comment>
<feature type="site" description="Deprotonates C-terminal active site Cys" evidence="9">
    <location>
        <position position="24"/>
    </location>
</feature>
<evidence type="ECO:0000256" key="9">
    <source>
        <dbReference type="PIRSR" id="PIRSR000077-1"/>
    </source>
</evidence>
<reference evidence="12 14" key="2">
    <citation type="submission" date="2019-02" db="EMBL/GenBank/DDBJ databases">
        <title>Genome sequencing of Clostridium botulinum clinical isolates.</title>
        <authorList>
            <person name="Brunt J."/>
            <person name="Van Vliet A.H.M."/>
            <person name="Stringer S.C."/>
            <person name="Grant K.A."/>
            <person name="Carter A.C."/>
            <person name="Peck M.W."/>
        </authorList>
    </citation>
    <scope>NUCLEOTIDE SEQUENCE [LARGE SCALE GENOMIC DNA]</scope>
    <source>
        <strain evidence="12 14">H142660711</strain>
    </source>
</reference>
<dbReference type="Gene3D" id="3.40.30.10">
    <property type="entry name" value="Glutaredoxin"/>
    <property type="match status" value="1"/>
</dbReference>
<dbReference type="InterPro" id="IPR013766">
    <property type="entry name" value="Thioredoxin_domain"/>
</dbReference>
<dbReference type="Proteomes" id="UP000663464">
    <property type="component" value="Chromosome"/>
</dbReference>
<evidence type="ECO:0000259" key="11">
    <source>
        <dbReference type="PROSITE" id="PS51352"/>
    </source>
</evidence>
<reference evidence="13" key="3">
    <citation type="submission" date="2021-02" db="EMBL/GenBank/DDBJ databases">
        <authorList>
            <person name="Dover N."/>
            <person name="Barash J.R."/>
            <person name="Bell J.M."/>
            <person name="Sylvester M.D."/>
            <person name="Arnon S."/>
        </authorList>
    </citation>
    <scope>NUCLEOTIDE SEQUENCE</scope>
    <source>
        <strain evidence="13">IBCA10-7060</strain>
    </source>
</reference>
<dbReference type="PROSITE" id="PS00194">
    <property type="entry name" value="THIOREDOXIN_1"/>
    <property type="match status" value="1"/>
</dbReference>
<dbReference type="GO" id="GO:0005829">
    <property type="term" value="C:cytosol"/>
    <property type="evidence" value="ECO:0007669"/>
    <property type="project" value="TreeGrafter"/>
</dbReference>
<evidence type="ECO:0000256" key="10">
    <source>
        <dbReference type="PIRSR" id="PIRSR000077-4"/>
    </source>
</evidence>